<reference evidence="1 2" key="1">
    <citation type="submission" date="2024-09" db="EMBL/GenBank/DDBJ databases">
        <title>Chromosome-scale assembly of Riccia sorocarpa.</title>
        <authorList>
            <person name="Paukszto L."/>
        </authorList>
    </citation>
    <scope>NUCLEOTIDE SEQUENCE [LARGE SCALE GENOMIC DNA]</scope>
    <source>
        <strain evidence="1">LP-2024</strain>
        <tissue evidence="1">Aerial parts of the thallus</tissue>
    </source>
</reference>
<dbReference type="EMBL" id="JBJQOH010000002">
    <property type="protein sequence ID" value="KAL3695280.1"/>
    <property type="molecule type" value="Genomic_DNA"/>
</dbReference>
<evidence type="ECO:0000313" key="2">
    <source>
        <dbReference type="Proteomes" id="UP001633002"/>
    </source>
</evidence>
<proteinExistence type="predicted"/>
<accession>A0ABD3HUU8</accession>
<protein>
    <submittedName>
        <fullName evidence="1">Uncharacterized protein</fullName>
    </submittedName>
</protein>
<sequence length="130" mass="15187">MSCIEDSRLYYNMVEDYTAVEAEPQVFGISAMITKKEEFKMQLEDHQSVNMMSQHPEAYTQGVPMVEEIIRFWELSGMWTCSHAMHSQTRDLSMKGKKKLEEGQSEEDVRHRCVEFAPLPEEVASWFIET</sequence>
<keyword evidence="2" id="KW-1185">Reference proteome</keyword>
<dbReference type="Proteomes" id="UP001633002">
    <property type="component" value="Unassembled WGS sequence"/>
</dbReference>
<evidence type="ECO:0000313" key="1">
    <source>
        <dbReference type="EMBL" id="KAL3695280.1"/>
    </source>
</evidence>
<dbReference type="AlphaFoldDB" id="A0ABD3HUU8"/>
<name>A0ABD3HUU8_9MARC</name>
<gene>
    <name evidence="1" type="ORF">R1sor_009356</name>
</gene>
<organism evidence="1 2">
    <name type="scientific">Riccia sorocarpa</name>
    <dbReference type="NCBI Taxonomy" id="122646"/>
    <lineage>
        <taxon>Eukaryota</taxon>
        <taxon>Viridiplantae</taxon>
        <taxon>Streptophyta</taxon>
        <taxon>Embryophyta</taxon>
        <taxon>Marchantiophyta</taxon>
        <taxon>Marchantiopsida</taxon>
        <taxon>Marchantiidae</taxon>
        <taxon>Marchantiales</taxon>
        <taxon>Ricciaceae</taxon>
        <taxon>Riccia</taxon>
    </lineage>
</organism>
<comment type="caution">
    <text evidence="1">The sequence shown here is derived from an EMBL/GenBank/DDBJ whole genome shotgun (WGS) entry which is preliminary data.</text>
</comment>